<accession>A0AB39USX6</accession>
<gene>
    <name evidence="1" type="ORF">AAIA72_10110</name>
</gene>
<evidence type="ECO:0000313" key="1">
    <source>
        <dbReference type="EMBL" id="XDT71159.1"/>
    </source>
</evidence>
<dbReference type="EMBL" id="CP154858">
    <property type="protein sequence ID" value="XDT71159.1"/>
    <property type="molecule type" value="Genomic_DNA"/>
</dbReference>
<dbReference type="InterPro" id="IPR025921">
    <property type="entry name" value="HmuY"/>
</dbReference>
<dbReference type="AlphaFoldDB" id="A0AB39USX6"/>
<dbReference type="CDD" id="cd12105">
    <property type="entry name" value="HmuY"/>
    <property type="match status" value="1"/>
</dbReference>
<dbReference type="KEGG" id="tcd:AAIA72_10110"/>
<dbReference type="Pfam" id="PF14064">
    <property type="entry name" value="HmuY"/>
    <property type="match status" value="1"/>
</dbReference>
<dbReference type="PROSITE" id="PS51257">
    <property type="entry name" value="PROKAR_LIPOPROTEIN"/>
    <property type="match status" value="1"/>
</dbReference>
<protein>
    <submittedName>
        <fullName evidence="1">HmuY family protein</fullName>
    </submittedName>
</protein>
<name>A0AB39USX6_9GAMM</name>
<proteinExistence type="predicted"/>
<organism evidence="1">
    <name type="scientific">Thermohahella caldifontis</name>
    <dbReference type="NCBI Taxonomy" id="3142973"/>
    <lineage>
        <taxon>Bacteria</taxon>
        <taxon>Pseudomonadati</taxon>
        <taxon>Pseudomonadota</taxon>
        <taxon>Gammaproteobacteria</taxon>
        <taxon>Oceanospirillales</taxon>
        <taxon>Hahellaceae</taxon>
        <taxon>Thermohahella</taxon>
    </lineage>
</organism>
<sequence>MSIRENSTISASLLLTLALSGCGGGGGGDSSDGEIISSPVLTAGAFTAVSTSSLGDHYQIDATAGGFGGSGDWTYIDLDTMSGLDIRSTEAATDSRWDIAFRRTAIRFNSGPNGPGQVTAALIASPEGFYDADGEPVADTFTQATAESYADIFNHAVPGTATTWLSESEDVVIRQWYTYNPATHTVTANPDRYWLVRGATGDRYARIHVTDIRFGDQVEVDIELWRQPAGTSQLDVSSQTTTLSANPEGGDACLEFATGNRIDCNETWDLRFSYASRSLTLHTNGGISGSGQGGAFEITGSEDTWTSATTSGTGQPLSGLYSPDQAANIFSTAPWYAYNLGGQHKIWSNFRVYGIDTDGPDTPTGRFRMQIISYYNDAGTSAMYQVRIAPITEDTP</sequence>
<reference evidence="1" key="1">
    <citation type="submission" date="2024-05" db="EMBL/GenBank/DDBJ databases">
        <title>Genome sequencing of novel strain.</title>
        <authorList>
            <person name="Ganbat D."/>
            <person name="Ganbat S."/>
            <person name="Lee S.-J."/>
        </authorList>
    </citation>
    <scope>NUCLEOTIDE SEQUENCE</scope>
    <source>
        <strain evidence="1">SMD15-11</strain>
    </source>
</reference>
<dbReference type="RefSeq" id="WP_369600197.1">
    <property type="nucleotide sequence ID" value="NZ_CP154858.1"/>
</dbReference>